<dbReference type="Gene3D" id="1.20.58.1250">
    <property type="entry name" value="Tubulin Binding Cofactor C, N-terminal domain"/>
    <property type="match status" value="1"/>
</dbReference>
<dbReference type="GO" id="GO:0007021">
    <property type="term" value="P:tubulin complex assembly"/>
    <property type="evidence" value="ECO:0007669"/>
    <property type="project" value="TreeGrafter"/>
</dbReference>
<keyword evidence="2" id="KW-0963">Cytoplasm</keyword>
<accession>A0A7M5XE35</accession>
<evidence type="ECO:0000259" key="3">
    <source>
        <dbReference type="Pfam" id="PF16752"/>
    </source>
</evidence>
<comment type="subcellular location">
    <subcellularLocation>
        <location evidence="1">Cytoplasm</location>
    </subcellularLocation>
</comment>
<keyword evidence="5" id="KW-1185">Reference proteome</keyword>
<dbReference type="GO" id="GO:0015631">
    <property type="term" value="F:tubulin binding"/>
    <property type="evidence" value="ECO:0007669"/>
    <property type="project" value="InterPro"/>
</dbReference>
<sequence length="214" mass="24837">MGDEEYQATLQRKHQERLAQFAVRRQERLAHYAVKKQTRTHHTENSNETAEAFLETFNKEKRQILHQLNELTDKTPVFERAAKFDVVLQNISNIWKFISDSLAFLPNYDVRRAQDIVKEVRLQVIEKRDLLMPKKKFAFKSRQRLTPSKTNKDKPLEEKNTISVITSLSSSNVGFSDRLDETLNLDSNECTGKDLNLSNISNCVLFTSRCCSIS</sequence>
<name>A0A7M5XE35_9CNID</name>
<dbReference type="Pfam" id="PF16752">
    <property type="entry name" value="TBCC_N"/>
    <property type="match status" value="1"/>
</dbReference>
<reference evidence="4" key="1">
    <citation type="submission" date="2021-01" db="UniProtKB">
        <authorList>
            <consortium name="EnsemblMetazoa"/>
        </authorList>
    </citation>
    <scope>IDENTIFICATION</scope>
</reference>
<dbReference type="Proteomes" id="UP000594262">
    <property type="component" value="Unplaced"/>
</dbReference>
<dbReference type="PANTHER" id="PTHR15139:SF0">
    <property type="entry name" value="TUBULIN-SPECIFIC CHAPERONE C"/>
    <property type="match status" value="1"/>
</dbReference>
<organism evidence="4 5">
    <name type="scientific">Clytia hemisphaerica</name>
    <dbReference type="NCBI Taxonomy" id="252671"/>
    <lineage>
        <taxon>Eukaryota</taxon>
        <taxon>Metazoa</taxon>
        <taxon>Cnidaria</taxon>
        <taxon>Hydrozoa</taxon>
        <taxon>Hydroidolina</taxon>
        <taxon>Leptothecata</taxon>
        <taxon>Obeliida</taxon>
        <taxon>Clytiidae</taxon>
        <taxon>Clytia</taxon>
    </lineage>
</organism>
<evidence type="ECO:0000256" key="2">
    <source>
        <dbReference type="ARBA" id="ARBA00022490"/>
    </source>
</evidence>
<feature type="domain" description="Tubulin-specific chaperone C N-terminal" evidence="3">
    <location>
        <begin position="23"/>
        <end position="135"/>
    </location>
</feature>
<protein>
    <recommendedName>
        <fullName evidence="3">Tubulin-specific chaperone C N-terminal domain-containing protein</fullName>
    </recommendedName>
</protein>
<evidence type="ECO:0000313" key="4">
    <source>
        <dbReference type="EnsemblMetazoa" id="CLYHEMP020614.1"/>
    </source>
</evidence>
<dbReference type="EnsemblMetazoa" id="CLYHEMT020614.1">
    <property type="protein sequence ID" value="CLYHEMP020614.1"/>
    <property type="gene ID" value="CLYHEMG020614"/>
</dbReference>
<proteinExistence type="predicted"/>
<evidence type="ECO:0000313" key="5">
    <source>
        <dbReference type="Proteomes" id="UP000594262"/>
    </source>
</evidence>
<dbReference type="InterPro" id="IPR027684">
    <property type="entry name" value="TBCC"/>
</dbReference>
<dbReference type="PANTHER" id="PTHR15139">
    <property type="entry name" value="TUBULIN FOLDING COFACTOR C"/>
    <property type="match status" value="1"/>
</dbReference>
<dbReference type="OrthoDB" id="194775at2759"/>
<dbReference type="AlphaFoldDB" id="A0A7M5XE35"/>
<dbReference type="GO" id="GO:0005737">
    <property type="term" value="C:cytoplasm"/>
    <property type="evidence" value="ECO:0007669"/>
    <property type="project" value="UniProtKB-SubCell"/>
</dbReference>
<dbReference type="InterPro" id="IPR038397">
    <property type="entry name" value="TBCC_N_sf"/>
</dbReference>
<dbReference type="GO" id="GO:0007023">
    <property type="term" value="P:post-chaperonin tubulin folding pathway"/>
    <property type="evidence" value="ECO:0007669"/>
    <property type="project" value="InterPro"/>
</dbReference>
<evidence type="ECO:0000256" key="1">
    <source>
        <dbReference type="ARBA" id="ARBA00004496"/>
    </source>
</evidence>
<dbReference type="InterPro" id="IPR031925">
    <property type="entry name" value="TBCC_N"/>
</dbReference>